<sequence length="642" mass="72601">MVACMDMFTRKLNLQDDNKNSPDCNYGKIKMSSEESFTQISPSEFFYRNRDLAGFSNPTRSLYTAVREFIENSLDACDQKGILPDVHMSIKAVDAEKPDPKQYILSVRDNGPGIESSHVPLAFGTVLYGSKFGLKQARGMFGLGATMAILYGQITTNKPLIVKSSTDGKIQDEYEMLLDIQKNKPVILKHETKEVAKAGLSVSIRLEGDYSKAGSKIRDYVYQTSLITPYATITFDDPKGDRYRYTKVVRTMPPSPTIIRPHPHGIDVETIRRMLLDTHYQIPAVDDNMILKVRKELGLANKNLSYSEIMDKTQKKWKALTRPVRTVMALMSFLKMDFEKLSKTTIEEIDIGNKKLTYWDFGESQSVSVDMDPESFYYKQLASTVQGETLTSFLSKRFQRVGPTTALKFAEFAKFKPEHRIGTMTNQELVKLTDALQSFDDFMAPDPSCLAPLGESPLEKGMQRFFEPDFLAVVQRGASAYSGFPFIIEMGIAYGGKIASRGIKVYRFANRIPLLYDEGSDVVLKVVNDTDWSRYKVKGDPPLVIVSHICSTRIPYKTVGKENVADRPEIERELKLALLSLSRKLSSFMSKRGQAEAAIKRKNLYSKYIPLIAQFCTELAGKKKEPNYKKMITEEPIVEEKT</sequence>
<dbReference type="InterPro" id="IPR020568">
    <property type="entry name" value="Ribosomal_Su5_D2-typ_SF"/>
</dbReference>
<comment type="subunit">
    <text evidence="6 7">Homodimer. Heterotetramer of two Top6A and two Top6B chains.</text>
</comment>
<dbReference type="FunFam" id="3.30.565.10:FF:000062">
    <property type="entry name" value="Type 2 DNA topoisomerase 6 subunit B"/>
    <property type="match status" value="1"/>
</dbReference>
<dbReference type="Gene3D" id="3.30.230.10">
    <property type="match status" value="1"/>
</dbReference>
<dbReference type="PANTHER" id="PTHR48444">
    <property type="entry name" value="DNA TOPOISOMERASE 6 SUBUNIT B"/>
    <property type="match status" value="1"/>
</dbReference>
<dbReference type="GO" id="GO:0006260">
    <property type="term" value="P:DNA replication"/>
    <property type="evidence" value="ECO:0007669"/>
    <property type="project" value="UniProtKB-UniRule"/>
</dbReference>
<feature type="binding site" evidence="7">
    <location>
        <begin position="130"/>
        <end position="131"/>
    </location>
    <ligand>
        <name>ATP</name>
        <dbReference type="ChEBI" id="CHEBI:30616"/>
    </ligand>
</feature>
<dbReference type="EC" id="5.6.2.2" evidence="7"/>
<keyword evidence="4 7" id="KW-0238">DNA-binding</keyword>
<evidence type="ECO:0000313" key="10">
    <source>
        <dbReference type="EMBL" id="ABZ06919.1"/>
    </source>
</evidence>
<evidence type="ECO:0000256" key="5">
    <source>
        <dbReference type="ARBA" id="ARBA00023235"/>
    </source>
</evidence>
<dbReference type="AlphaFoldDB" id="B3T2W0"/>
<dbReference type="EMBL" id="EU016587">
    <property type="protein sequence ID" value="ABZ06919.1"/>
    <property type="molecule type" value="Genomic_DNA"/>
</dbReference>
<feature type="binding site" evidence="7">
    <location>
        <position position="72"/>
    </location>
    <ligand>
        <name>ATP</name>
        <dbReference type="ChEBI" id="CHEBI:30616"/>
    </ligand>
</feature>
<dbReference type="Gene3D" id="1.10.8.50">
    <property type="match status" value="1"/>
</dbReference>
<evidence type="ECO:0000259" key="8">
    <source>
        <dbReference type="Pfam" id="PF02518"/>
    </source>
</evidence>
<dbReference type="NCBIfam" id="NF003218">
    <property type="entry name" value="PRK04184.1"/>
    <property type="match status" value="1"/>
</dbReference>
<name>B3T2W0_9ARCH</name>
<comment type="caution">
    <text evidence="7">Lacks conserved residue(s) required for the propagation of feature annotation.</text>
</comment>
<evidence type="ECO:0000259" key="9">
    <source>
        <dbReference type="Pfam" id="PF09239"/>
    </source>
</evidence>
<gene>
    <name evidence="7" type="primary">top6B</name>
    <name evidence="10" type="ORF">ALOHA_HF4000ANIW93H17ctg1g32</name>
</gene>
<dbReference type="SUPFAM" id="SSF55874">
    <property type="entry name" value="ATPase domain of HSP90 chaperone/DNA topoisomerase II/histidine kinase"/>
    <property type="match status" value="1"/>
</dbReference>
<dbReference type="Pfam" id="PF02518">
    <property type="entry name" value="HATPase_c"/>
    <property type="match status" value="1"/>
</dbReference>
<keyword evidence="10" id="KW-0808">Transferase</keyword>
<dbReference type="PANTHER" id="PTHR48444:SF1">
    <property type="entry name" value="DNA TOPOISOMERASE 6 SUBUNIT B"/>
    <property type="match status" value="1"/>
</dbReference>
<evidence type="ECO:0000256" key="1">
    <source>
        <dbReference type="ARBA" id="ARBA00022741"/>
    </source>
</evidence>
<feature type="binding site" evidence="7">
    <location>
        <position position="109"/>
    </location>
    <ligand>
        <name>ATP</name>
        <dbReference type="ChEBI" id="CHEBI:30616"/>
    </ligand>
</feature>
<dbReference type="GO" id="GO:0016301">
    <property type="term" value="F:kinase activity"/>
    <property type="evidence" value="ECO:0007669"/>
    <property type="project" value="UniProtKB-KW"/>
</dbReference>
<feature type="domain" description="Histidine kinase/HSP90-like ATPase" evidence="8">
    <location>
        <begin position="60"/>
        <end position="146"/>
    </location>
</feature>
<comment type="catalytic activity">
    <reaction evidence="7">
        <text>ATP-dependent breakage, passage and rejoining of double-stranded DNA.</text>
        <dbReference type="EC" id="5.6.2.2"/>
    </reaction>
</comment>
<evidence type="ECO:0000256" key="2">
    <source>
        <dbReference type="ARBA" id="ARBA00022840"/>
    </source>
</evidence>
<proteinExistence type="inferred from homology"/>
<comment type="function">
    <text evidence="7">Relaxes both positive and negative superturns and exhibits a strong decatenase activity.</text>
</comment>
<feature type="domain" description="DNA topoisomerase VI subunit B transducer" evidence="9">
    <location>
        <begin position="445"/>
        <end position="598"/>
    </location>
</feature>
<evidence type="ECO:0000256" key="4">
    <source>
        <dbReference type="ARBA" id="ARBA00023125"/>
    </source>
</evidence>
<dbReference type="SUPFAM" id="SSF54211">
    <property type="entry name" value="Ribosomal protein S5 domain 2-like"/>
    <property type="match status" value="1"/>
</dbReference>
<protein>
    <recommendedName>
        <fullName evidence="7">Type 2 DNA topoisomerase 6 subunit B</fullName>
        <ecNumber evidence="7">5.6.2.2</ecNumber>
    </recommendedName>
    <alternativeName>
        <fullName evidence="7">Type II DNA topoisomerase VI subunit B</fullName>
        <shortName evidence="7">TopoVI-B</shortName>
    </alternativeName>
</protein>
<dbReference type="GO" id="GO:0006265">
    <property type="term" value="P:DNA topological change"/>
    <property type="evidence" value="ECO:0007669"/>
    <property type="project" value="UniProtKB-UniRule"/>
</dbReference>
<keyword evidence="1 7" id="KW-0547">Nucleotide-binding</keyword>
<dbReference type="InterPro" id="IPR005734">
    <property type="entry name" value="TopoVI_B"/>
</dbReference>
<dbReference type="InterPro" id="IPR014721">
    <property type="entry name" value="Ribsml_uS5_D2-typ_fold_subgr"/>
</dbReference>
<comment type="similarity">
    <text evidence="7">Belongs to the TOP6B family.</text>
</comment>
<dbReference type="InterPro" id="IPR003594">
    <property type="entry name" value="HATPase_dom"/>
</dbReference>
<accession>B3T2W0</accession>
<keyword evidence="3 7" id="KW-0799">Topoisomerase</keyword>
<keyword evidence="2 7" id="KW-0067">ATP-binding</keyword>
<reference evidence="10" key="1">
    <citation type="journal article" date="2008" name="ISME J.">
        <title>Genomic patterns of recombination, clonal divergence and environment in marine microbial populations.</title>
        <authorList>
            <person name="Konstantinidis K.T."/>
            <person name="Delong E.F."/>
        </authorList>
    </citation>
    <scope>NUCLEOTIDE SEQUENCE</scope>
</reference>
<evidence type="ECO:0000256" key="3">
    <source>
        <dbReference type="ARBA" id="ARBA00023029"/>
    </source>
</evidence>
<evidence type="ECO:0000256" key="7">
    <source>
        <dbReference type="HAMAP-Rule" id="MF_00322"/>
    </source>
</evidence>
<dbReference type="CDD" id="cd00823">
    <property type="entry name" value="TopoIIB_Trans"/>
    <property type="match status" value="1"/>
</dbReference>
<dbReference type="InterPro" id="IPR015320">
    <property type="entry name" value="TopoVI_B_transducer"/>
</dbReference>
<dbReference type="Gene3D" id="3.30.565.10">
    <property type="entry name" value="Histidine kinase-like ATPase, C-terminal domain"/>
    <property type="match status" value="1"/>
</dbReference>
<dbReference type="GO" id="GO:0005524">
    <property type="term" value="F:ATP binding"/>
    <property type="evidence" value="ECO:0007669"/>
    <property type="project" value="UniProtKB-UniRule"/>
</dbReference>
<organism evidence="10">
    <name type="scientific">uncultured marine crenarchaeote HF4000_ANIW93H17</name>
    <dbReference type="NCBI Taxonomy" id="455564"/>
    <lineage>
        <taxon>Archaea</taxon>
        <taxon>Nitrososphaerota</taxon>
        <taxon>Nitrososphaeria</taxon>
        <taxon>Nitrosopumilales</taxon>
        <taxon>environmental samples</taxon>
    </lineage>
</organism>
<dbReference type="GO" id="GO:0003918">
    <property type="term" value="F:DNA topoisomerase type II (double strand cut, ATP-hydrolyzing) activity"/>
    <property type="evidence" value="ECO:0007669"/>
    <property type="project" value="UniProtKB-UniRule"/>
</dbReference>
<dbReference type="HAMAP" id="MF_00322">
    <property type="entry name" value="Top6B"/>
    <property type="match status" value="1"/>
</dbReference>
<keyword evidence="10" id="KW-0418">Kinase</keyword>
<dbReference type="InterPro" id="IPR036890">
    <property type="entry name" value="HATPase_C_sf"/>
</dbReference>
<keyword evidence="5 7" id="KW-0413">Isomerase</keyword>
<dbReference type="GO" id="GO:0003677">
    <property type="term" value="F:DNA binding"/>
    <property type="evidence" value="ECO:0007669"/>
    <property type="project" value="UniProtKB-UniRule"/>
</dbReference>
<evidence type="ECO:0000256" key="6">
    <source>
        <dbReference type="ARBA" id="ARBA00063696"/>
    </source>
</evidence>
<dbReference type="Pfam" id="PF09239">
    <property type="entry name" value="Topo-VIb_trans"/>
    <property type="match status" value="1"/>
</dbReference>
<feature type="binding site" evidence="7">
    <location>
        <position position="561"/>
    </location>
    <ligand>
        <name>ATP</name>
        <dbReference type="ChEBI" id="CHEBI:30616"/>
    </ligand>
</feature>